<keyword evidence="3 4" id="KW-0378">Hydrolase</keyword>
<comment type="caution">
    <text evidence="6">The sequence shown here is derived from an EMBL/GenBank/DDBJ whole genome shotgun (WGS) entry which is preliminary data.</text>
</comment>
<dbReference type="STRING" id="299467.A0A443SHS7"/>
<evidence type="ECO:0000313" key="6">
    <source>
        <dbReference type="EMBL" id="RWS27074.1"/>
    </source>
</evidence>
<dbReference type="PANTHER" id="PTHR10127:SF883">
    <property type="entry name" value="ZINC METALLOPROTEINASE NAS-8"/>
    <property type="match status" value="1"/>
</dbReference>
<protein>
    <recommendedName>
        <fullName evidence="4">Metalloendopeptidase</fullName>
        <ecNumber evidence="4">3.4.24.-</ecNumber>
    </recommendedName>
</protein>
<keyword evidence="3 4" id="KW-0482">Metalloprotease</keyword>
<keyword evidence="3 4" id="KW-0479">Metal-binding</keyword>
<feature type="active site" evidence="3">
    <location>
        <position position="122"/>
    </location>
</feature>
<proteinExistence type="predicted"/>
<dbReference type="GO" id="GO:0004222">
    <property type="term" value="F:metalloendopeptidase activity"/>
    <property type="evidence" value="ECO:0007669"/>
    <property type="project" value="UniProtKB-UniRule"/>
</dbReference>
<dbReference type="PRINTS" id="PR00480">
    <property type="entry name" value="ASTACIN"/>
</dbReference>
<gene>
    <name evidence="6" type="ORF">B4U80_01476</name>
</gene>
<feature type="binding site" evidence="3">
    <location>
        <position position="131"/>
    </location>
    <ligand>
        <name>Zn(2+)</name>
        <dbReference type="ChEBI" id="CHEBI:29105"/>
        <note>catalytic</note>
    </ligand>
</feature>
<dbReference type="SUPFAM" id="SSF55486">
    <property type="entry name" value="Metalloproteases ('zincins'), catalytic domain"/>
    <property type="match status" value="1"/>
</dbReference>
<dbReference type="InterPro" id="IPR006026">
    <property type="entry name" value="Peptidase_Metallo"/>
</dbReference>
<dbReference type="VEuPathDB" id="VectorBase:LDEU004967"/>
<dbReference type="SMART" id="SM00235">
    <property type="entry name" value="ZnMc"/>
    <property type="match status" value="1"/>
</dbReference>
<evidence type="ECO:0000256" key="1">
    <source>
        <dbReference type="ARBA" id="ARBA00011245"/>
    </source>
</evidence>
<evidence type="ECO:0000256" key="4">
    <source>
        <dbReference type="RuleBase" id="RU361183"/>
    </source>
</evidence>
<dbReference type="PANTHER" id="PTHR10127">
    <property type="entry name" value="DISCOIDIN, CUB, EGF, LAMININ , AND ZINC METALLOPROTEASE DOMAIN CONTAINING"/>
    <property type="match status" value="1"/>
</dbReference>
<feature type="binding site" evidence="3">
    <location>
        <position position="125"/>
    </location>
    <ligand>
        <name>Zn(2+)</name>
        <dbReference type="ChEBI" id="CHEBI:29105"/>
        <note>catalytic</note>
    </ligand>
</feature>
<keyword evidence="3 4" id="KW-0645">Protease</keyword>
<dbReference type="OrthoDB" id="291007at2759"/>
<keyword evidence="7" id="KW-1185">Reference proteome</keyword>
<dbReference type="EC" id="3.4.24.-" evidence="4"/>
<dbReference type="GO" id="GO:0006508">
    <property type="term" value="P:proteolysis"/>
    <property type="evidence" value="ECO:0007669"/>
    <property type="project" value="UniProtKB-KW"/>
</dbReference>
<dbReference type="Gene3D" id="3.40.390.10">
    <property type="entry name" value="Collagenase (Catalytic Domain)"/>
    <property type="match status" value="1"/>
</dbReference>
<accession>A0A443SHS7</accession>
<feature type="domain" description="Peptidase M12A" evidence="5">
    <location>
        <begin position="25"/>
        <end position="228"/>
    </location>
</feature>
<dbReference type="InterPro" id="IPR001506">
    <property type="entry name" value="Peptidase_M12A"/>
</dbReference>
<reference evidence="6 7" key="1">
    <citation type="journal article" date="2018" name="Gigascience">
        <title>Genomes of trombidid mites reveal novel predicted allergens and laterally-transferred genes associated with secondary metabolism.</title>
        <authorList>
            <person name="Dong X."/>
            <person name="Chaisiri K."/>
            <person name="Xia D."/>
            <person name="Armstrong S.D."/>
            <person name="Fang Y."/>
            <person name="Donnelly M.J."/>
            <person name="Kadowaki T."/>
            <person name="McGarry J.W."/>
            <person name="Darby A.C."/>
            <person name="Makepeace B.L."/>
        </authorList>
    </citation>
    <scope>NUCLEOTIDE SEQUENCE [LARGE SCALE GENOMIC DNA]</scope>
    <source>
        <strain evidence="6">UoL-UT</strain>
    </source>
</reference>
<sequence length="244" mass="28761">MDDPTFFPKEISSICNPKLEGGDMIGMKDGGTMDKARLWPNGIIPFKIRLDLLPEEELIFRAMRHIEARTCIRFKPRTNEKDYVHILRGMGCFSYIGKRRKGGVQPLSIGQGCEYFGTVVHELLHAVGFHHEQNRKDRDKYVKILWQNIKPEFKNQFNKLNNKYFPQFFPFDYHSIMLYGSFTFSKDRKSPTMIAKSSKVNRILPEVFRKTSMSIIDAKRVRRLYNCDRNRPKTKLYKITEFYA</sequence>
<comment type="function">
    <text evidence="2">Zinc metalloprotease. Provoques deadhesion of endothelial cells from cell cultures, and also degradation of fibronectin, fibrinogen and gelatin in vitro. Its role in the venom is not fully understood but it might act as a spreading factor that facilitates diffusion of other venom toxins. Alternatively, it might be involved in the proteolytic processing of other venom toxins or it might play a role in extra-oral digestion of prey.</text>
</comment>
<comment type="subunit">
    <text evidence="1">Monomer.</text>
</comment>
<dbReference type="GO" id="GO:0008270">
    <property type="term" value="F:zinc ion binding"/>
    <property type="evidence" value="ECO:0007669"/>
    <property type="project" value="UniProtKB-UniRule"/>
</dbReference>
<dbReference type="CDD" id="cd04280">
    <property type="entry name" value="ZnMc_astacin_like"/>
    <property type="match status" value="1"/>
</dbReference>
<keyword evidence="3 4" id="KW-0862">Zinc</keyword>
<dbReference type="InterPro" id="IPR034035">
    <property type="entry name" value="Astacin-like_dom"/>
</dbReference>
<dbReference type="PROSITE" id="PS51864">
    <property type="entry name" value="ASTACIN"/>
    <property type="match status" value="1"/>
</dbReference>
<evidence type="ECO:0000256" key="2">
    <source>
        <dbReference type="ARBA" id="ARBA00025529"/>
    </source>
</evidence>
<dbReference type="EMBL" id="NCKV01002267">
    <property type="protein sequence ID" value="RWS27074.1"/>
    <property type="molecule type" value="Genomic_DNA"/>
</dbReference>
<evidence type="ECO:0000259" key="5">
    <source>
        <dbReference type="PROSITE" id="PS51864"/>
    </source>
</evidence>
<name>A0A443SHS7_9ACAR</name>
<evidence type="ECO:0000313" key="7">
    <source>
        <dbReference type="Proteomes" id="UP000288716"/>
    </source>
</evidence>
<feature type="binding site" evidence="3">
    <location>
        <position position="121"/>
    </location>
    <ligand>
        <name>Zn(2+)</name>
        <dbReference type="ChEBI" id="CHEBI:29105"/>
        <note>catalytic</note>
    </ligand>
</feature>
<dbReference type="AlphaFoldDB" id="A0A443SHS7"/>
<dbReference type="Pfam" id="PF01400">
    <property type="entry name" value="Astacin"/>
    <property type="match status" value="1"/>
</dbReference>
<organism evidence="6 7">
    <name type="scientific">Leptotrombidium deliense</name>
    <dbReference type="NCBI Taxonomy" id="299467"/>
    <lineage>
        <taxon>Eukaryota</taxon>
        <taxon>Metazoa</taxon>
        <taxon>Ecdysozoa</taxon>
        <taxon>Arthropoda</taxon>
        <taxon>Chelicerata</taxon>
        <taxon>Arachnida</taxon>
        <taxon>Acari</taxon>
        <taxon>Acariformes</taxon>
        <taxon>Trombidiformes</taxon>
        <taxon>Prostigmata</taxon>
        <taxon>Anystina</taxon>
        <taxon>Parasitengona</taxon>
        <taxon>Trombiculoidea</taxon>
        <taxon>Trombiculidae</taxon>
        <taxon>Leptotrombidium</taxon>
    </lineage>
</organism>
<dbReference type="InterPro" id="IPR024079">
    <property type="entry name" value="MetalloPept_cat_dom_sf"/>
</dbReference>
<dbReference type="Proteomes" id="UP000288716">
    <property type="component" value="Unassembled WGS sequence"/>
</dbReference>
<comment type="caution">
    <text evidence="3">Lacks conserved residue(s) required for the propagation of feature annotation.</text>
</comment>
<comment type="cofactor">
    <cofactor evidence="3 4">
        <name>Zn(2+)</name>
        <dbReference type="ChEBI" id="CHEBI:29105"/>
    </cofactor>
    <text evidence="3 4">Binds 1 zinc ion per subunit.</text>
</comment>
<evidence type="ECO:0000256" key="3">
    <source>
        <dbReference type="PROSITE-ProRule" id="PRU01211"/>
    </source>
</evidence>